<sequence length="249" mass="28113">MPSKRLSVVTFNLHKGMSPFNRRSHMQEIASALQQLSADVLFLQEVQGRHAGREQRHAGWPQHDFLAAALTHSASYGMNVRYDHGHHGNAVLSRFPQQLAANHDISVNRLERRGILHTVIQPEGWPQAVACLCAHLNLLARDRRRQYLTLQHYIQQHVPAGMPLILAGDFNDWRGEADSWLGRGCGLQEVFVQQQGQHARTFPARLPLLPLDRIYVRGLHVNQVAVCRGQPWSHLSDHLPLFASLSLAS</sequence>
<accession>A0A495B371</accession>
<dbReference type="InterPro" id="IPR051916">
    <property type="entry name" value="GPI-anchor_lipid_remodeler"/>
</dbReference>
<feature type="domain" description="Endonuclease/exonuclease/phosphatase" evidence="1">
    <location>
        <begin position="9"/>
        <end position="238"/>
    </location>
</feature>
<evidence type="ECO:0000313" key="2">
    <source>
        <dbReference type="EMBL" id="RKQ55407.1"/>
    </source>
</evidence>
<gene>
    <name evidence="2" type="ORF">C8E02_2783</name>
</gene>
<keyword evidence="2" id="KW-0269">Exonuclease</keyword>
<dbReference type="PANTHER" id="PTHR14859:SF15">
    <property type="entry name" value="ENDONUCLEASE_EXONUCLEASE_PHOSPHATASE DOMAIN-CONTAINING PROTEIN"/>
    <property type="match status" value="1"/>
</dbReference>
<dbReference type="Proteomes" id="UP000279384">
    <property type="component" value="Unassembled WGS sequence"/>
</dbReference>
<organism evidence="2 3">
    <name type="scientific">Vogesella indigofera</name>
    <name type="common">Pseudomonas indigofera</name>
    <dbReference type="NCBI Taxonomy" id="45465"/>
    <lineage>
        <taxon>Bacteria</taxon>
        <taxon>Pseudomonadati</taxon>
        <taxon>Pseudomonadota</taxon>
        <taxon>Betaproteobacteria</taxon>
        <taxon>Neisseriales</taxon>
        <taxon>Chromobacteriaceae</taxon>
        <taxon>Vogesella</taxon>
    </lineage>
</organism>
<keyword evidence="2" id="KW-0378">Hydrolase</keyword>
<proteinExistence type="predicted"/>
<dbReference type="GO" id="GO:0004527">
    <property type="term" value="F:exonuclease activity"/>
    <property type="evidence" value="ECO:0007669"/>
    <property type="project" value="UniProtKB-KW"/>
</dbReference>
<dbReference type="GO" id="GO:0006506">
    <property type="term" value="P:GPI anchor biosynthetic process"/>
    <property type="evidence" value="ECO:0007669"/>
    <property type="project" value="TreeGrafter"/>
</dbReference>
<evidence type="ECO:0000313" key="3">
    <source>
        <dbReference type="Proteomes" id="UP000279384"/>
    </source>
</evidence>
<keyword evidence="2" id="KW-0540">Nuclease</keyword>
<dbReference type="PANTHER" id="PTHR14859">
    <property type="entry name" value="CALCOFLUOR WHITE HYPERSENSITIVE PROTEIN PRECURSOR"/>
    <property type="match status" value="1"/>
</dbReference>
<protein>
    <submittedName>
        <fullName evidence="2">Endonuclease/exonuclease/phosphatase family metal-dependent hydrolase</fullName>
    </submittedName>
</protein>
<dbReference type="InterPro" id="IPR036691">
    <property type="entry name" value="Endo/exonu/phosph_ase_sf"/>
</dbReference>
<dbReference type="Gene3D" id="3.60.10.10">
    <property type="entry name" value="Endonuclease/exonuclease/phosphatase"/>
    <property type="match status" value="1"/>
</dbReference>
<dbReference type="SUPFAM" id="SSF56219">
    <property type="entry name" value="DNase I-like"/>
    <property type="match status" value="1"/>
</dbReference>
<dbReference type="InterPro" id="IPR005135">
    <property type="entry name" value="Endo/exonuclease/phosphatase"/>
</dbReference>
<dbReference type="AlphaFoldDB" id="A0A495B371"/>
<reference evidence="2 3" key="1">
    <citation type="submission" date="2018-10" db="EMBL/GenBank/DDBJ databases">
        <title>Genomic Encyclopedia of Type Strains, Phase IV (KMG-IV): sequencing the most valuable type-strain genomes for metagenomic binning, comparative biology and taxonomic classification.</title>
        <authorList>
            <person name="Goeker M."/>
        </authorList>
    </citation>
    <scope>NUCLEOTIDE SEQUENCE [LARGE SCALE GENOMIC DNA]</scope>
    <source>
        <strain evidence="2 3">DSM 3303</strain>
    </source>
</reference>
<dbReference type="GO" id="GO:0004519">
    <property type="term" value="F:endonuclease activity"/>
    <property type="evidence" value="ECO:0007669"/>
    <property type="project" value="UniProtKB-KW"/>
</dbReference>
<dbReference type="RefSeq" id="WP_238377352.1">
    <property type="nucleotide sequence ID" value="NZ_RBID01000017.1"/>
</dbReference>
<comment type="caution">
    <text evidence="2">The sequence shown here is derived from an EMBL/GenBank/DDBJ whole genome shotgun (WGS) entry which is preliminary data.</text>
</comment>
<name>A0A495B371_VOGIN</name>
<dbReference type="Pfam" id="PF03372">
    <property type="entry name" value="Exo_endo_phos"/>
    <property type="match status" value="1"/>
</dbReference>
<evidence type="ECO:0000259" key="1">
    <source>
        <dbReference type="Pfam" id="PF03372"/>
    </source>
</evidence>
<dbReference type="EMBL" id="RBID01000017">
    <property type="protein sequence ID" value="RKQ55407.1"/>
    <property type="molecule type" value="Genomic_DNA"/>
</dbReference>
<dbReference type="GO" id="GO:0016020">
    <property type="term" value="C:membrane"/>
    <property type="evidence" value="ECO:0007669"/>
    <property type="project" value="GOC"/>
</dbReference>
<keyword evidence="2" id="KW-0255">Endonuclease</keyword>